<reference evidence="3 4" key="1">
    <citation type="journal article" date="2020" name="ISME J.">
        <title>Uncovering the hidden diversity of litter-decomposition mechanisms in mushroom-forming fungi.</title>
        <authorList>
            <person name="Floudas D."/>
            <person name="Bentzer J."/>
            <person name="Ahren D."/>
            <person name="Johansson T."/>
            <person name="Persson P."/>
            <person name="Tunlid A."/>
        </authorList>
    </citation>
    <scope>NUCLEOTIDE SEQUENCE [LARGE SCALE GENOMIC DNA]</scope>
    <source>
        <strain evidence="3 4">CBS 101986</strain>
    </source>
</reference>
<feature type="signal peptide" evidence="2">
    <location>
        <begin position="1"/>
        <end position="18"/>
    </location>
</feature>
<keyword evidence="2" id="KW-0732">Signal</keyword>
<feature type="chain" id="PRO_5034868811" evidence="2">
    <location>
        <begin position="19"/>
        <end position="523"/>
    </location>
</feature>
<dbReference type="EMBL" id="JAACJJ010000028">
    <property type="protein sequence ID" value="KAF5322411.1"/>
    <property type="molecule type" value="Genomic_DNA"/>
</dbReference>
<sequence length="523" mass="58711">MRFLTAAAFFSLLHIIESRPITPSLLPRADTSPDGLSFAERSRYDIIRSCILTIIACVWTSGHPNIAAPQDAGWKALKRRIVTMIYALIAPEAVVMWALRQNIAADRIANEYNRAFTTLEASTNKRSLWTYLIDCYNDIKKSTKEWFTGLSDDQVLRRADNPWTKTHGLFVQMGGFVLYSSDGRPIRVLSFKDFKNLRRAEVIDEPIVTERELKDRTKSDTLSKALAVLQTTWFVFQCAARWNASLPLTELEVITLGFAVLNAVIYAVWWNKPQGVDVAIAVPLKNDPLAPCEMAAESKEADDEHDELLSSDQSAHDCTSHSQEKLSCPKSDQDLTSLRPANVFYRCASFLLQPLRGMLSCRTIPPGALRVPDFYANDKGRQESGKACTIACIVGTGFGTLHALAWMSAFPSLAELYFWRLSTLIITAEPVFMLIVGLLYEPPPRRLLLSAQHVPQQQQQQSRRVSPSVKNLLRQVFIVLFALGTPLYIFARLTLIVLAFVSLRALPSDAFKVVSWTSFIPHL</sequence>
<comment type="caution">
    <text evidence="3">The sequence shown here is derived from an EMBL/GenBank/DDBJ whole genome shotgun (WGS) entry which is preliminary data.</text>
</comment>
<evidence type="ECO:0000256" key="2">
    <source>
        <dbReference type="SAM" id="SignalP"/>
    </source>
</evidence>
<dbReference type="AlphaFoldDB" id="A0A8H5BGE4"/>
<evidence type="ECO:0000313" key="3">
    <source>
        <dbReference type="EMBL" id="KAF5322411.1"/>
    </source>
</evidence>
<feature type="transmembrane region" description="Helical" evidence="1">
    <location>
        <begin position="387"/>
        <end position="405"/>
    </location>
</feature>
<organism evidence="3 4">
    <name type="scientific">Psilocybe cf. subviscida</name>
    <dbReference type="NCBI Taxonomy" id="2480587"/>
    <lineage>
        <taxon>Eukaryota</taxon>
        <taxon>Fungi</taxon>
        <taxon>Dikarya</taxon>
        <taxon>Basidiomycota</taxon>
        <taxon>Agaricomycotina</taxon>
        <taxon>Agaricomycetes</taxon>
        <taxon>Agaricomycetidae</taxon>
        <taxon>Agaricales</taxon>
        <taxon>Agaricineae</taxon>
        <taxon>Strophariaceae</taxon>
        <taxon>Psilocybe</taxon>
    </lineage>
</organism>
<feature type="transmembrane region" description="Helical" evidence="1">
    <location>
        <begin position="476"/>
        <end position="501"/>
    </location>
</feature>
<keyword evidence="1" id="KW-0472">Membrane</keyword>
<keyword evidence="4" id="KW-1185">Reference proteome</keyword>
<dbReference type="PANTHER" id="PTHR35043:SF7">
    <property type="entry name" value="TRANSCRIPTION FACTOR DOMAIN-CONTAINING PROTEIN"/>
    <property type="match status" value="1"/>
</dbReference>
<dbReference type="PANTHER" id="PTHR35043">
    <property type="entry name" value="TRANSCRIPTION FACTOR DOMAIN-CONTAINING PROTEIN"/>
    <property type="match status" value="1"/>
</dbReference>
<dbReference type="Proteomes" id="UP000567179">
    <property type="component" value="Unassembled WGS sequence"/>
</dbReference>
<feature type="transmembrane region" description="Helical" evidence="1">
    <location>
        <begin position="417"/>
        <end position="440"/>
    </location>
</feature>
<keyword evidence="1" id="KW-1133">Transmembrane helix</keyword>
<dbReference type="OrthoDB" id="9451547at2759"/>
<keyword evidence="1" id="KW-0812">Transmembrane</keyword>
<accession>A0A8H5BGE4</accession>
<protein>
    <submittedName>
        <fullName evidence="3">Uncharacterized protein</fullName>
    </submittedName>
</protein>
<evidence type="ECO:0000313" key="4">
    <source>
        <dbReference type="Proteomes" id="UP000567179"/>
    </source>
</evidence>
<proteinExistence type="predicted"/>
<gene>
    <name evidence="3" type="ORF">D9619_000425</name>
</gene>
<name>A0A8H5BGE4_9AGAR</name>
<evidence type="ECO:0000256" key="1">
    <source>
        <dbReference type="SAM" id="Phobius"/>
    </source>
</evidence>